<keyword evidence="3" id="KW-1185">Reference proteome</keyword>
<evidence type="ECO:0000313" key="2">
    <source>
        <dbReference type="EMBL" id="KAJ1700954.1"/>
    </source>
</evidence>
<feature type="compositionally biased region" description="Polar residues" evidence="1">
    <location>
        <begin position="1"/>
        <end position="11"/>
    </location>
</feature>
<name>A0A9Q0CWW0_9POAL</name>
<sequence length="272" mass="31290">MTQVSSINNEPSYFPNPPFKTSYSNDARERQDWQLMNFPNFKDNIQNNSYARPFYPKKSALPPPNQPNNNPMTFHNATFDNNRSQNFQPRNPFLSHVPLIVQNFMYETPMWNQSVAKKLDKFEDGLKSITRLEKMMEAHFSLPGPSQRAPWQLPSQPELNPMGEVKAISLRSGTPKIMEIDHVRPAPVSVHPAQGQKRAEKQKLAEPDPRYIPPVPFPQRLGQTKTDKGSKSFLHMLKQLHITIPFADAITQIPTYAKFLKDIISNKRPLEE</sequence>
<protein>
    <recommendedName>
        <fullName evidence="4">Reverse transcriptase domain-containing protein</fullName>
    </recommendedName>
</protein>
<gene>
    <name evidence="2" type="ORF">LUZ63_000733</name>
</gene>
<organism evidence="2 3">
    <name type="scientific">Rhynchospora breviuscula</name>
    <dbReference type="NCBI Taxonomy" id="2022672"/>
    <lineage>
        <taxon>Eukaryota</taxon>
        <taxon>Viridiplantae</taxon>
        <taxon>Streptophyta</taxon>
        <taxon>Embryophyta</taxon>
        <taxon>Tracheophyta</taxon>
        <taxon>Spermatophyta</taxon>
        <taxon>Magnoliopsida</taxon>
        <taxon>Liliopsida</taxon>
        <taxon>Poales</taxon>
        <taxon>Cyperaceae</taxon>
        <taxon>Cyperoideae</taxon>
        <taxon>Rhynchosporeae</taxon>
        <taxon>Rhynchospora</taxon>
    </lineage>
</organism>
<feature type="region of interest" description="Disordered" evidence="1">
    <location>
        <begin position="188"/>
        <end position="228"/>
    </location>
</feature>
<dbReference type="Proteomes" id="UP001151287">
    <property type="component" value="Unassembled WGS sequence"/>
</dbReference>
<reference evidence="2" key="1">
    <citation type="journal article" date="2022" name="Cell">
        <title>Repeat-based holocentromeres influence genome architecture and karyotype evolution.</title>
        <authorList>
            <person name="Hofstatter P.G."/>
            <person name="Thangavel G."/>
            <person name="Lux T."/>
            <person name="Neumann P."/>
            <person name="Vondrak T."/>
            <person name="Novak P."/>
            <person name="Zhang M."/>
            <person name="Costa L."/>
            <person name="Castellani M."/>
            <person name="Scott A."/>
            <person name="Toegelov H."/>
            <person name="Fuchs J."/>
            <person name="Mata-Sucre Y."/>
            <person name="Dias Y."/>
            <person name="Vanzela A.L.L."/>
            <person name="Huettel B."/>
            <person name="Almeida C.C.S."/>
            <person name="Simkova H."/>
            <person name="Souza G."/>
            <person name="Pedrosa-Harand A."/>
            <person name="Macas J."/>
            <person name="Mayer K.F.X."/>
            <person name="Houben A."/>
            <person name="Marques A."/>
        </authorList>
    </citation>
    <scope>NUCLEOTIDE SEQUENCE</scope>
    <source>
        <strain evidence="2">RhyBre1mFocal</strain>
    </source>
</reference>
<evidence type="ECO:0000256" key="1">
    <source>
        <dbReference type="SAM" id="MobiDB-lite"/>
    </source>
</evidence>
<dbReference type="EMBL" id="JAMQYH010000001">
    <property type="protein sequence ID" value="KAJ1700954.1"/>
    <property type="molecule type" value="Genomic_DNA"/>
</dbReference>
<feature type="region of interest" description="Disordered" evidence="1">
    <location>
        <begin position="1"/>
        <end position="24"/>
    </location>
</feature>
<accession>A0A9Q0CWW0</accession>
<dbReference type="OrthoDB" id="696150at2759"/>
<evidence type="ECO:0000313" key="3">
    <source>
        <dbReference type="Proteomes" id="UP001151287"/>
    </source>
</evidence>
<proteinExistence type="predicted"/>
<evidence type="ECO:0008006" key="4">
    <source>
        <dbReference type="Google" id="ProtNLM"/>
    </source>
</evidence>
<comment type="caution">
    <text evidence="2">The sequence shown here is derived from an EMBL/GenBank/DDBJ whole genome shotgun (WGS) entry which is preliminary data.</text>
</comment>
<feature type="compositionally biased region" description="Basic and acidic residues" evidence="1">
    <location>
        <begin position="197"/>
        <end position="209"/>
    </location>
</feature>
<dbReference type="AlphaFoldDB" id="A0A9Q0CWW0"/>